<keyword evidence="1" id="KW-1015">Disulfide bond</keyword>
<evidence type="ECO:0000313" key="4">
    <source>
        <dbReference type="Proteomes" id="UP000596742"/>
    </source>
</evidence>
<proteinExistence type="predicted"/>
<sequence length="61" mass="6820">MVSLHIYFNLTLQSTAQTCPSTHAKCRDGIQCFPLQSLCDGDTTYCRDQSDEDPDFCRGKG</sequence>
<dbReference type="Gene3D" id="4.10.400.10">
    <property type="entry name" value="Low-density Lipoprotein Receptor"/>
    <property type="match status" value="1"/>
</dbReference>
<comment type="caution">
    <text evidence="2">Lacks conserved residue(s) required for the propagation of feature annotation.</text>
</comment>
<dbReference type="Proteomes" id="UP000596742">
    <property type="component" value="Unassembled WGS sequence"/>
</dbReference>
<dbReference type="InterPro" id="IPR036055">
    <property type="entry name" value="LDL_receptor-like_sf"/>
</dbReference>
<comment type="caution">
    <text evidence="3">The sequence shown here is derived from an EMBL/GenBank/DDBJ whole genome shotgun (WGS) entry which is preliminary data.</text>
</comment>
<dbReference type="AlphaFoldDB" id="A0A8B6BE75"/>
<reference evidence="3" key="1">
    <citation type="submission" date="2018-11" db="EMBL/GenBank/DDBJ databases">
        <authorList>
            <person name="Alioto T."/>
            <person name="Alioto T."/>
        </authorList>
    </citation>
    <scope>NUCLEOTIDE SEQUENCE</scope>
</reference>
<protein>
    <submittedName>
        <fullName evidence="3">Uncharacterized protein</fullName>
    </submittedName>
</protein>
<dbReference type="InterPro" id="IPR002172">
    <property type="entry name" value="LDrepeatLR_classA_rpt"/>
</dbReference>
<dbReference type="EMBL" id="UYJE01000014">
    <property type="protein sequence ID" value="VDH89217.1"/>
    <property type="molecule type" value="Genomic_DNA"/>
</dbReference>
<name>A0A8B6BE75_MYTGA</name>
<dbReference type="SUPFAM" id="SSF57424">
    <property type="entry name" value="LDL receptor-like module"/>
    <property type="match status" value="1"/>
</dbReference>
<gene>
    <name evidence="3" type="ORF">MGAL_10B062706</name>
</gene>
<dbReference type="OrthoDB" id="10062665at2759"/>
<accession>A0A8B6BE75</accession>
<keyword evidence="4" id="KW-1185">Reference proteome</keyword>
<evidence type="ECO:0000256" key="2">
    <source>
        <dbReference type="PROSITE-ProRule" id="PRU00124"/>
    </source>
</evidence>
<dbReference type="PROSITE" id="PS50068">
    <property type="entry name" value="LDLRA_2"/>
    <property type="match status" value="1"/>
</dbReference>
<evidence type="ECO:0000256" key="1">
    <source>
        <dbReference type="ARBA" id="ARBA00023157"/>
    </source>
</evidence>
<evidence type="ECO:0000313" key="3">
    <source>
        <dbReference type="EMBL" id="VDH89217.1"/>
    </source>
</evidence>
<organism evidence="3 4">
    <name type="scientific">Mytilus galloprovincialis</name>
    <name type="common">Mediterranean mussel</name>
    <dbReference type="NCBI Taxonomy" id="29158"/>
    <lineage>
        <taxon>Eukaryota</taxon>
        <taxon>Metazoa</taxon>
        <taxon>Spiralia</taxon>
        <taxon>Lophotrochozoa</taxon>
        <taxon>Mollusca</taxon>
        <taxon>Bivalvia</taxon>
        <taxon>Autobranchia</taxon>
        <taxon>Pteriomorphia</taxon>
        <taxon>Mytilida</taxon>
        <taxon>Mytiloidea</taxon>
        <taxon>Mytilidae</taxon>
        <taxon>Mytilinae</taxon>
        <taxon>Mytilus</taxon>
    </lineage>
</organism>